<dbReference type="RefSeq" id="WP_091506978.1">
    <property type="nucleotide sequence ID" value="NZ_FOLE01000001.1"/>
</dbReference>
<dbReference type="EMBL" id="FOLE01000001">
    <property type="protein sequence ID" value="SFB81094.1"/>
    <property type="molecule type" value="Genomic_DNA"/>
</dbReference>
<accession>A0A1I1E211</accession>
<name>A0A1I1E211_9BACT</name>
<gene>
    <name evidence="1" type="ORF">SAMN05421780_101581</name>
</gene>
<reference evidence="1 2" key="1">
    <citation type="submission" date="2016-10" db="EMBL/GenBank/DDBJ databases">
        <authorList>
            <person name="de Groot N.N."/>
        </authorList>
    </citation>
    <scope>NUCLEOTIDE SEQUENCE [LARGE SCALE GENOMIC DNA]</scope>
    <source>
        <strain evidence="1 2">DSM 6793</strain>
    </source>
</reference>
<dbReference type="STRING" id="927664.SAMN05421780_101581"/>
<protein>
    <submittedName>
        <fullName evidence="1">Uncharacterized protein</fullName>
    </submittedName>
</protein>
<keyword evidence="2" id="KW-1185">Reference proteome</keyword>
<dbReference type="AlphaFoldDB" id="A0A1I1E211"/>
<evidence type="ECO:0000313" key="1">
    <source>
        <dbReference type="EMBL" id="SFB81094.1"/>
    </source>
</evidence>
<sequence length="110" mass="12290">MKTNSFLEPRMSLLKKATKAGWPCDESLQSWEDIEWDAREYLANKVDNADKLNRIQAVYYHQEEGGFLECELPIGGDAAPKSDRTVVVRGVEVAAAVICDADGVCYLVHE</sequence>
<organism evidence="1 2">
    <name type="scientific">Flexibacter flexilis DSM 6793</name>
    <dbReference type="NCBI Taxonomy" id="927664"/>
    <lineage>
        <taxon>Bacteria</taxon>
        <taxon>Pseudomonadati</taxon>
        <taxon>Bacteroidota</taxon>
        <taxon>Cytophagia</taxon>
        <taxon>Cytophagales</taxon>
        <taxon>Flexibacteraceae</taxon>
        <taxon>Flexibacter</taxon>
    </lineage>
</organism>
<proteinExistence type="predicted"/>
<dbReference type="Proteomes" id="UP000199514">
    <property type="component" value="Unassembled WGS sequence"/>
</dbReference>
<evidence type="ECO:0000313" key="2">
    <source>
        <dbReference type="Proteomes" id="UP000199514"/>
    </source>
</evidence>